<accession>A0A0H3L2L1</accession>
<evidence type="ECO:0000259" key="10">
    <source>
        <dbReference type="Pfam" id="PF00345"/>
    </source>
</evidence>
<comment type="subcellular location">
    <subcellularLocation>
        <location evidence="1 8">Periplasm</location>
    </subcellularLocation>
</comment>
<dbReference type="InterPro" id="IPR018046">
    <property type="entry name" value="Pili_assmbl_chaperone_CS"/>
</dbReference>
<dbReference type="PANTHER" id="PTHR30251">
    <property type="entry name" value="PILUS ASSEMBLY CHAPERONE"/>
    <property type="match status" value="1"/>
</dbReference>
<dbReference type="InterPro" id="IPR036316">
    <property type="entry name" value="Pili_assmbl_chap_C_dom_sf"/>
</dbReference>
<evidence type="ECO:0000259" key="11">
    <source>
        <dbReference type="Pfam" id="PF02753"/>
    </source>
</evidence>
<evidence type="ECO:0000256" key="9">
    <source>
        <dbReference type="SAM" id="SignalP"/>
    </source>
</evidence>
<feature type="signal peptide" evidence="9">
    <location>
        <begin position="1"/>
        <end position="28"/>
    </location>
</feature>
<evidence type="ECO:0000256" key="4">
    <source>
        <dbReference type="ARBA" id="ARBA00022729"/>
    </source>
</evidence>
<dbReference type="RefSeq" id="WP_013026601.1">
    <property type="nucleotide sequence ID" value="NC_017531.2"/>
</dbReference>
<dbReference type="PROSITE" id="PS00635">
    <property type="entry name" value="PILI_CHAPERONE"/>
    <property type="match status" value="1"/>
</dbReference>
<comment type="similarity">
    <text evidence="2 8">Belongs to the periplasmic pilus chaperone family.</text>
</comment>
<evidence type="ECO:0000313" key="13">
    <source>
        <dbReference type="Proteomes" id="UP000006690"/>
    </source>
</evidence>
<dbReference type="InterPro" id="IPR001829">
    <property type="entry name" value="Pili_assmbl_chaperone_bac"/>
</dbReference>
<evidence type="ECO:0000256" key="5">
    <source>
        <dbReference type="ARBA" id="ARBA00022764"/>
    </source>
</evidence>
<dbReference type="Pfam" id="PF02753">
    <property type="entry name" value="PapD_C"/>
    <property type="match status" value="1"/>
</dbReference>
<name>A0A0H3L2L1_PANAA</name>
<evidence type="ECO:0000256" key="8">
    <source>
        <dbReference type="RuleBase" id="RU003918"/>
    </source>
</evidence>
<reference evidence="13" key="1">
    <citation type="journal article" date="2012" name="Appl. Microbiol. Biotechnol.">
        <title>The complete genome sequence of Pantoea ananatis AJ13355, an organism with great biotechnological potential.</title>
        <authorList>
            <person name="Hara Y."/>
            <person name="Kadotani N."/>
            <person name="Izui H."/>
            <person name="Katashkina J.I."/>
            <person name="Kuvaeva T.M."/>
            <person name="Andreeva I.G."/>
            <person name="Golubeva L.I."/>
            <person name="Malko D.B."/>
            <person name="Makeev V.J."/>
            <person name="Mashko S.V."/>
            <person name="Kozlov Y.I."/>
        </authorList>
    </citation>
    <scope>NUCLEOTIDE SEQUENCE [LARGE SCALE GENOMIC DNA]</scope>
    <source>
        <strain evidence="13">AJ13355</strain>
    </source>
</reference>
<dbReference type="Proteomes" id="UP000006690">
    <property type="component" value="Chromosome"/>
</dbReference>
<evidence type="ECO:0000256" key="2">
    <source>
        <dbReference type="ARBA" id="ARBA00007399"/>
    </source>
</evidence>
<feature type="domain" description="Pili assembly chaperone N-terminal" evidence="10">
    <location>
        <begin position="30"/>
        <end position="147"/>
    </location>
</feature>
<sequence length="249" mass="27740">MMKRRKDRWALLLITSVLATLAGQTAQAAIALDRTRAIFNGGEKNLILNISNDNQKEPYLAQAWLEDAQGNKLTNYLRVTPPVQRVEPGAKSVIRITALPSSASLPQDRESVFYFSVREIPPRSDRANVLQLALQTRIKLFYRPASITPERFSRHDDQLVLHKVKGGFRVENPTPYYMTLLGIISKGNRAVEKSFVPVMIAPMSSETVKSSVSRDPQIITINDFGGKPVLPFLCQGSVCRADPVAVTQH</sequence>
<dbReference type="Pfam" id="PF00345">
    <property type="entry name" value="PapD_N"/>
    <property type="match status" value="1"/>
</dbReference>
<dbReference type="FunFam" id="2.60.40.10:FF:000458">
    <property type="entry name" value="Molecular chaperone FimC"/>
    <property type="match status" value="1"/>
</dbReference>
<dbReference type="InterPro" id="IPR013783">
    <property type="entry name" value="Ig-like_fold"/>
</dbReference>
<protein>
    <submittedName>
        <fullName evidence="12">Fimbrial chaperone protein PapD</fullName>
    </submittedName>
</protein>
<feature type="chain" id="PRO_5002614370" evidence="9">
    <location>
        <begin position="29"/>
        <end position="249"/>
    </location>
</feature>
<keyword evidence="4 9" id="KW-0732">Signal</keyword>
<keyword evidence="3" id="KW-1029">Fimbrium biogenesis</keyword>
<dbReference type="GeneID" id="57267379"/>
<dbReference type="GO" id="GO:0071555">
    <property type="term" value="P:cell wall organization"/>
    <property type="evidence" value="ECO:0007669"/>
    <property type="project" value="InterPro"/>
</dbReference>
<dbReference type="HOGENOM" id="CLU_070768_5_1_6"/>
<gene>
    <name evidence="12" type="primary">papD</name>
    <name evidence="12" type="ordered locus">PAJ_2012</name>
</gene>
<dbReference type="GO" id="GO:0030288">
    <property type="term" value="C:outer membrane-bounded periplasmic space"/>
    <property type="evidence" value="ECO:0007669"/>
    <property type="project" value="InterPro"/>
</dbReference>
<dbReference type="SUPFAM" id="SSF49584">
    <property type="entry name" value="Periplasmic chaperone C-domain"/>
    <property type="match status" value="1"/>
</dbReference>
<evidence type="ECO:0000256" key="3">
    <source>
        <dbReference type="ARBA" id="ARBA00022558"/>
    </source>
</evidence>
<keyword evidence="6 8" id="KW-0143">Chaperone</keyword>
<dbReference type="PANTHER" id="PTHR30251:SF5">
    <property type="entry name" value="FIMBRIAL CHAPARONE PROTEIN"/>
    <property type="match status" value="1"/>
</dbReference>
<dbReference type="EMBL" id="AP012032">
    <property type="protein sequence ID" value="BAK12092.1"/>
    <property type="molecule type" value="Genomic_DNA"/>
</dbReference>
<evidence type="ECO:0000256" key="1">
    <source>
        <dbReference type="ARBA" id="ARBA00004418"/>
    </source>
</evidence>
<dbReference type="eggNOG" id="COG3121">
    <property type="taxonomic scope" value="Bacteria"/>
</dbReference>
<proteinExistence type="inferred from homology"/>
<dbReference type="PRINTS" id="PR00969">
    <property type="entry name" value="CHAPERONPILI"/>
</dbReference>
<dbReference type="PATRIC" id="fig|932677.3.peg.2335"/>
<dbReference type="InterPro" id="IPR016147">
    <property type="entry name" value="Pili_assmbl_chaperone_N"/>
</dbReference>
<evidence type="ECO:0000313" key="12">
    <source>
        <dbReference type="EMBL" id="BAK12092.1"/>
    </source>
</evidence>
<dbReference type="InterPro" id="IPR016148">
    <property type="entry name" value="Pili_assmbl_chaperone_C"/>
</dbReference>
<feature type="domain" description="Pili assembly chaperone C-terminal" evidence="11">
    <location>
        <begin position="170"/>
        <end position="226"/>
    </location>
</feature>
<organism evidence="12 13">
    <name type="scientific">Pantoea ananatis (strain AJ13355)</name>
    <dbReference type="NCBI Taxonomy" id="932677"/>
    <lineage>
        <taxon>Bacteria</taxon>
        <taxon>Pseudomonadati</taxon>
        <taxon>Pseudomonadota</taxon>
        <taxon>Gammaproteobacteria</taxon>
        <taxon>Enterobacterales</taxon>
        <taxon>Erwiniaceae</taxon>
        <taxon>Pantoea</taxon>
    </lineage>
</organism>
<keyword evidence="7" id="KW-0393">Immunoglobulin domain</keyword>
<keyword evidence="5" id="KW-0574">Periplasm</keyword>
<dbReference type="OrthoDB" id="9131059at2"/>
<evidence type="ECO:0000256" key="6">
    <source>
        <dbReference type="ARBA" id="ARBA00023186"/>
    </source>
</evidence>
<dbReference type="KEGG" id="paj:PAJ_2012"/>
<dbReference type="AlphaFoldDB" id="A0A0H3L2L1"/>
<dbReference type="InterPro" id="IPR050643">
    <property type="entry name" value="Periplasmic_pilus_chap"/>
</dbReference>
<evidence type="ECO:0000256" key="7">
    <source>
        <dbReference type="ARBA" id="ARBA00023319"/>
    </source>
</evidence>
<dbReference type="Gene3D" id="2.60.40.10">
    <property type="entry name" value="Immunoglobulins"/>
    <property type="match status" value="2"/>
</dbReference>
<dbReference type="InterPro" id="IPR008962">
    <property type="entry name" value="PapD-like_sf"/>
</dbReference>
<dbReference type="SUPFAM" id="SSF49354">
    <property type="entry name" value="PapD-like"/>
    <property type="match status" value="1"/>
</dbReference>